<dbReference type="Gene3D" id="2.60.40.10">
    <property type="entry name" value="Immunoglobulins"/>
    <property type="match status" value="1"/>
</dbReference>
<feature type="chain" id="PRO_5045094826" evidence="2">
    <location>
        <begin position="26"/>
        <end position="130"/>
    </location>
</feature>
<feature type="region of interest" description="Disordered" evidence="1">
    <location>
        <begin position="31"/>
        <end position="50"/>
    </location>
</feature>
<evidence type="ECO:0000256" key="2">
    <source>
        <dbReference type="SAM" id="SignalP"/>
    </source>
</evidence>
<evidence type="ECO:0000313" key="4">
    <source>
        <dbReference type="Proteomes" id="UP001235760"/>
    </source>
</evidence>
<keyword evidence="4" id="KW-1185">Reference proteome</keyword>
<evidence type="ECO:0000313" key="3">
    <source>
        <dbReference type="EMBL" id="MDP4301520.1"/>
    </source>
</evidence>
<accession>A0ABT9G4V5</accession>
<dbReference type="EMBL" id="JAUZEE010000006">
    <property type="protein sequence ID" value="MDP4301520.1"/>
    <property type="molecule type" value="Genomic_DNA"/>
</dbReference>
<gene>
    <name evidence="3" type="ORF">Q8X39_12800</name>
</gene>
<dbReference type="RefSeq" id="WP_305750071.1">
    <property type="nucleotide sequence ID" value="NZ_JAUZEE010000006.1"/>
</dbReference>
<keyword evidence="2" id="KW-0732">Signal</keyword>
<feature type="signal peptide" evidence="2">
    <location>
        <begin position="1"/>
        <end position="25"/>
    </location>
</feature>
<dbReference type="InterPro" id="IPR013783">
    <property type="entry name" value="Ig-like_fold"/>
</dbReference>
<name>A0ABT9G4V5_LEPDI</name>
<sequence>MQYVSPVVRLPILVLMSFQITALHAEMPAPRTGEATTAGPRPTIGLPSARVGRPYSRPLIIGGGPPFSLVEVSWAPESMGLVMGSDGVLSGIPERPGAYTLDLVVRDVKTGQQTRQPYRLRVLPARSGQN</sequence>
<comment type="caution">
    <text evidence="3">The sequence shown here is derived from an EMBL/GenBank/DDBJ whole genome shotgun (WGS) entry which is preliminary data.</text>
</comment>
<protein>
    <submittedName>
        <fullName evidence="3">Uncharacterized protein</fullName>
    </submittedName>
</protein>
<organism evidence="3 4">
    <name type="scientific">Leptothrix discophora</name>
    <dbReference type="NCBI Taxonomy" id="89"/>
    <lineage>
        <taxon>Bacteria</taxon>
        <taxon>Pseudomonadati</taxon>
        <taxon>Pseudomonadota</taxon>
        <taxon>Betaproteobacteria</taxon>
        <taxon>Burkholderiales</taxon>
        <taxon>Sphaerotilaceae</taxon>
        <taxon>Leptothrix</taxon>
    </lineage>
</organism>
<evidence type="ECO:0000256" key="1">
    <source>
        <dbReference type="SAM" id="MobiDB-lite"/>
    </source>
</evidence>
<reference evidence="3 4" key="1">
    <citation type="submission" date="2023-08" db="EMBL/GenBank/DDBJ databases">
        <authorList>
            <person name="Roldan D.M."/>
            <person name="Menes R.J."/>
        </authorList>
    </citation>
    <scope>NUCLEOTIDE SEQUENCE [LARGE SCALE GENOMIC DNA]</scope>
    <source>
        <strain evidence="3 4">CCM 2812</strain>
    </source>
</reference>
<dbReference type="Proteomes" id="UP001235760">
    <property type="component" value="Unassembled WGS sequence"/>
</dbReference>
<proteinExistence type="predicted"/>